<dbReference type="Gene3D" id="1.10.3210.10">
    <property type="entry name" value="Hypothetical protein af1432"/>
    <property type="match status" value="1"/>
</dbReference>
<evidence type="ECO:0000313" key="3">
    <source>
        <dbReference type="EMBL" id="RUT32817.1"/>
    </source>
</evidence>
<keyword evidence="4" id="KW-1185">Reference proteome</keyword>
<dbReference type="PANTHER" id="PTHR30005:SF0">
    <property type="entry name" value="RETROGRADE REGULATION PROTEIN 2"/>
    <property type="match status" value="1"/>
</dbReference>
<organism evidence="3 4">
    <name type="scientific">Arsenicitalea aurantiaca</name>
    <dbReference type="NCBI Taxonomy" id="1783274"/>
    <lineage>
        <taxon>Bacteria</taxon>
        <taxon>Pseudomonadati</taxon>
        <taxon>Pseudomonadota</taxon>
        <taxon>Alphaproteobacteria</taxon>
        <taxon>Hyphomicrobiales</taxon>
        <taxon>Devosiaceae</taxon>
        <taxon>Arsenicitalea</taxon>
    </lineage>
</organism>
<comment type="caution">
    <text evidence="3">The sequence shown here is derived from an EMBL/GenBank/DDBJ whole genome shotgun (WGS) entry which is preliminary data.</text>
</comment>
<feature type="domain" description="Ppx/GppA phosphatase N-terminal" evidence="1">
    <location>
        <begin position="36"/>
        <end position="316"/>
    </location>
</feature>
<proteinExistence type="predicted"/>
<dbReference type="InterPro" id="IPR050273">
    <property type="entry name" value="GppA/Ppx_hydrolase"/>
</dbReference>
<reference evidence="3 4" key="1">
    <citation type="journal article" date="2016" name="Int. J. Syst. Evol. Microbiol.">
        <title>Arsenicitalea aurantiaca gen. nov., sp. nov., a new member of the family Hyphomicrobiaceae, isolated from high-arsenic sediment.</title>
        <authorList>
            <person name="Mu Y."/>
            <person name="Zhou L."/>
            <person name="Zeng X.C."/>
            <person name="Liu L."/>
            <person name="Pan Y."/>
            <person name="Chen X."/>
            <person name="Wang J."/>
            <person name="Li S."/>
            <person name="Li W.J."/>
            <person name="Wang Y."/>
        </authorList>
    </citation>
    <scope>NUCLEOTIDE SEQUENCE [LARGE SCALE GENOMIC DNA]</scope>
    <source>
        <strain evidence="3 4">42-50</strain>
    </source>
</reference>
<protein>
    <submittedName>
        <fullName evidence="3">Ppx/GppA family phosphatase</fullName>
    </submittedName>
</protein>
<name>A0A433XFC8_9HYPH</name>
<dbReference type="OrthoDB" id="3698573at2"/>
<dbReference type="SUPFAM" id="SSF109604">
    <property type="entry name" value="HD-domain/PDEase-like"/>
    <property type="match status" value="1"/>
</dbReference>
<gene>
    <name evidence="3" type="ORF">EMQ25_06655</name>
</gene>
<evidence type="ECO:0000259" key="2">
    <source>
        <dbReference type="Pfam" id="PF21697"/>
    </source>
</evidence>
<accession>A0A433XFC8</accession>
<evidence type="ECO:0000259" key="1">
    <source>
        <dbReference type="Pfam" id="PF02541"/>
    </source>
</evidence>
<dbReference type="Pfam" id="PF21697">
    <property type="entry name" value="Ppx_C"/>
    <property type="match status" value="1"/>
</dbReference>
<dbReference type="PANTHER" id="PTHR30005">
    <property type="entry name" value="EXOPOLYPHOSPHATASE"/>
    <property type="match status" value="1"/>
</dbReference>
<dbReference type="Proteomes" id="UP000281547">
    <property type="component" value="Unassembled WGS sequence"/>
</dbReference>
<dbReference type="Gene3D" id="3.30.420.40">
    <property type="match status" value="1"/>
</dbReference>
<sequence>MNQFWGVDADPTAQGRIKGARPVAVLDIGSNSVRLVVYERHARALTALYNEKSSCALGRGVAATGRLAYENIDRALTAIQRFALVSKLMRVGRVHILATSAVRDAANAAAFVEAVEKIMGAPVRVLSGEEEAHFAALGVIAGMPDFDGVVGDLGGGSLELSSMLNGTESVGETHQLGVIRLQDDSDNTPAKAPDIVRERLATSELCTGQEGRTFCAIGGTWRSLAKILQAEEDYPLRMIQHYEVRSETVLKLCDDIVSALAEGKPMPGSDAVSSSRRDLVPYGASVLGEVLRAGGFDKVVFSALGVREGYLYGLLDPREQAVDPLMQAAEEMSLLRSRSPAHANDLMAFTDDIFAALAIEETPAERRLRHVACLLADIGWRGHPDYRGTQSVDMVAYSALTGIDHPGRAFLSQVLALRYMGLKSKHVAQPLMALAGEDGSARARLIAAAFRVGYPMSAAMPGVLPRARFTLLDKTLTLHLPADLAFLDGEHLRGRLDQLGNVASGVKSTSIAVLAAEPAA</sequence>
<evidence type="ECO:0000313" key="4">
    <source>
        <dbReference type="Proteomes" id="UP000281547"/>
    </source>
</evidence>
<dbReference type="AlphaFoldDB" id="A0A433XFC8"/>
<dbReference type="Pfam" id="PF02541">
    <property type="entry name" value="Ppx-GppA"/>
    <property type="match status" value="1"/>
</dbReference>
<dbReference type="InterPro" id="IPR048951">
    <property type="entry name" value="Ppx_C"/>
</dbReference>
<dbReference type="InterPro" id="IPR003695">
    <property type="entry name" value="Ppx_GppA_N"/>
</dbReference>
<feature type="domain" description="Exopolyphosphatase C-terminal" evidence="2">
    <location>
        <begin position="325"/>
        <end position="503"/>
    </location>
</feature>
<dbReference type="GO" id="GO:0016462">
    <property type="term" value="F:pyrophosphatase activity"/>
    <property type="evidence" value="ECO:0007669"/>
    <property type="project" value="TreeGrafter"/>
</dbReference>
<dbReference type="CDD" id="cd24052">
    <property type="entry name" value="ASKHA_NBD_HpPPX-GppA-like"/>
    <property type="match status" value="1"/>
</dbReference>
<dbReference type="EMBL" id="RZNJ01000002">
    <property type="protein sequence ID" value="RUT32817.1"/>
    <property type="molecule type" value="Genomic_DNA"/>
</dbReference>
<dbReference type="SUPFAM" id="SSF53067">
    <property type="entry name" value="Actin-like ATPase domain"/>
    <property type="match status" value="2"/>
</dbReference>
<dbReference type="InterPro" id="IPR043129">
    <property type="entry name" value="ATPase_NBD"/>
</dbReference>
<dbReference type="Gene3D" id="3.30.420.150">
    <property type="entry name" value="Exopolyphosphatase. Domain 2"/>
    <property type="match status" value="1"/>
</dbReference>
<dbReference type="RefSeq" id="WP_127187774.1">
    <property type="nucleotide sequence ID" value="NZ_RZNJ01000002.1"/>
</dbReference>